<keyword evidence="3" id="KW-1185">Reference proteome</keyword>
<dbReference type="OrthoDB" id="10250130at2759"/>
<reference evidence="2" key="1">
    <citation type="submission" date="2020-01" db="EMBL/GenBank/DDBJ databases">
        <authorList>
            <person name="Mishra B."/>
        </authorList>
    </citation>
    <scope>NUCLEOTIDE SEQUENCE [LARGE SCALE GENOMIC DNA]</scope>
</reference>
<proteinExistence type="predicted"/>
<dbReference type="Pfam" id="PF25210">
    <property type="entry name" value="Kelch_FKB95"/>
    <property type="match status" value="1"/>
</dbReference>
<dbReference type="Proteomes" id="UP000467841">
    <property type="component" value="Unassembled WGS sequence"/>
</dbReference>
<evidence type="ECO:0000313" key="3">
    <source>
        <dbReference type="Proteomes" id="UP000467841"/>
    </source>
</evidence>
<accession>A0A6D2HEV3</accession>
<gene>
    <name evidence="2" type="ORF">MERR_LOCUS1746</name>
</gene>
<evidence type="ECO:0000259" key="1">
    <source>
        <dbReference type="Pfam" id="PF25210"/>
    </source>
</evidence>
<dbReference type="Gene3D" id="2.120.10.80">
    <property type="entry name" value="Kelch-type beta propeller"/>
    <property type="match status" value="1"/>
</dbReference>
<feature type="domain" description="FKB95-like N-terminal Kelch" evidence="1">
    <location>
        <begin position="14"/>
        <end position="161"/>
    </location>
</feature>
<comment type="caution">
    <text evidence="2">The sequence shown here is derived from an EMBL/GenBank/DDBJ whole genome shotgun (WGS) entry which is preliminary data.</text>
</comment>
<protein>
    <recommendedName>
        <fullName evidence="1">FKB95-like N-terminal Kelch domain-containing protein</fullName>
    </recommendedName>
</protein>
<dbReference type="PANTHER" id="PTHR24414">
    <property type="entry name" value="F-BOX/KELCH-REPEAT PROTEIN SKIP4"/>
    <property type="match status" value="1"/>
</dbReference>
<organism evidence="2 3">
    <name type="scientific">Microthlaspi erraticum</name>
    <dbReference type="NCBI Taxonomy" id="1685480"/>
    <lineage>
        <taxon>Eukaryota</taxon>
        <taxon>Viridiplantae</taxon>
        <taxon>Streptophyta</taxon>
        <taxon>Embryophyta</taxon>
        <taxon>Tracheophyta</taxon>
        <taxon>Spermatophyta</taxon>
        <taxon>Magnoliopsida</taxon>
        <taxon>eudicotyledons</taxon>
        <taxon>Gunneridae</taxon>
        <taxon>Pentapetalae</taxon>
        <taxon>rosids</taxon>
        <taxon>malvids</taxon>
        <taxon>Brassicales</taxon>
        <taxon>Brassicaceae</taxon>
        <taxon>Coluteocarpeae</taxon>
        <taxon>Microthlaspi</taxon>
    </lineage>
</organism>
<sequence length="162" mass="18364">MSLTGGCIDGRIKDCCRPSDWMEVFDPKSKTWEIVPSNGAKICGCNISKSAGADGKLYMFGSCNGLSYEAREGRWGRLGWEMDYGWVWYSNSVIGDVLYMFNENVFKWYDGKAGILKGMKGLPKIPWYIARLADYGRKMVVLWERLVAYKEKLILCAVIALD</sequence>
<dbReference type="PANTHER" id="PTHR24414:SF184">
    <property type="entry name" value="GALACTOSE OXIDASE_KELCH REPEAT SUPERFAMILY PROTEIN"/>
    <property type="match status" value="1"/>
</dbReference>
<dbReference type="InterPro" id="IPR015915">
    <property type="entry name" value="Kelch-typ_b-propeller"/>
</dbReference>
<dbReference type="AlphaFoldDB" id="A0A6D2HEV3"/>
<dbReference type="InterPro" id="IPR050354">
    <property type="entry name" value="F-box/kelch-repeat_ARATH"/>
</dbReference>
<dbReference type="EMBL" id="CACVBM020000111">
    <property type="protein sequence ID" value="CAA7014512.1"/>
    <property type="molecule type" value="Genomic_DNA"/>
</dbReference>
<name>A0A6D2HEV3_9BRAS</name>
<evidence type="ECO:0000313" key="2">
    <source>
        <dbReference type="EMBL" id="CAA7014512.1"/>
    </source>
</evidence>
<dbReference type="SUPFAM" id="SSF117281">
    <property type="entry name" value="Kelch motif"/>
    <property type="match status" value="1"/>
</dbReference>
<dbReference type="InterPro" id="IPR057499">
    <property type="entry name" value="Kelch_FKB95"/>
</dbReference>